<feature type="region of interest" description="Disordered" evidence="1">
    <location>
        <begin position="81"/>
        <end position="102"/>
    </location>
</feature>
<comment type="caution">
    <text evidence="3">The sequence shown here is derived from an EMBL/GenBank/DDBJ whole genome shotgun (WGS) entry which is preliminary data.</text>
</comment>
<dbReference type="Pfam" id="PF00226">
    <property type="entry name" value="DnaJ"/>
    <property type="match status" value="1"/>
</dbReference>
<dbReference type="SUPFAM" id="SSF46565">
    <property type="entry name" value="Chaperone J-domain"/>
    <property type="match status" value="1"/>
</dbReference>
<dbReference type="InterPro" id="IPR036869">
    <property type="entry name" value="J_dom_sf"/>
</dbReference>
<name>A0AAV9HBQ5_9PEZI</name>
<dbReference type="PROSITE" id="PS00636">
    <property type="entry name" value="DNAJ_1"/>
    <property type="match status" value="1"/>
</dbReference>
<dbReference type="Gene3D" id="1.10.287.110">
    <property type="entry name" value="DnaJ domain"/>
    <property type="match status" value="1"/>
</dbReference>
<feature type="compositionally biased region" description="Basic and acidic residues" evidence="1">
    <location>
        <begin position="371"/>
        <end position="389"/>
    </location>
</feature>
<dbReference type="Proteomes" id="UP001321749">
    <property type="component" value="Unassembled WGS sequence"/>
</dbReference>
<dbReference type="PROSITE" id="PS50076">
    <property type="entry name" value="DNAJ_2"/>
    <property type="match status" value="1"/>
</dbReference>
<dbReference type="PANTHER" id="PTHR44029">
    <property type="entry name" value="DNAJ HOMOLOG SUBFAMILY C MEMBER 21"/>
    <property type="match status" value="1"/>
</dbReference>
<feature type="compositionally biased region" description="Low complexity" evidence="1">
    <location>
        <begin position="116"/>
        <end position="129"/>
    </location>
</feature>
<feature type="compositionally biased region" description="Basic residues" evidence="1">
    <location>
        <begin position="472"/>
        <end position="484"/>
    </location>
</feature>
<dbReference type="InterPro" id="IPR001623">
    <property type="entry name" value="DnaJ_domain"/>
</dbReference>
<reference evidence="3" key="2">
    <citation type="submission" date="2023-06" db="EMBL/GenBank/DDBJ databases">
        <authorList>
            <consortium name="Lawrence Berkeley National Laboratory"/>
            <person name="Mondo S.J."/>
            <person name="Hensen N."/>
            <person name="Bonometti L."/>
            <person name="Westerberg I."/>
            <person name="Brannstrom I.O."/>
            <person name="Guillou S."/>
            <person name="Cros-Aarteil S."/>
            <person name="Calhoun S."/>
            <person name="Haridas S."/>
            <person name="Kuo A."/>
            <person name="Pangilinan J."/>
            <person name="Riley R."/>
            <person name="Labutti K."/>
            <person name="Andreopoulos B."/>
            <person name="Lipzen A."/>
            <person name="Chen C."/>
            <person name="Yanf M."/>
            <person name="Daum C."/>
            <person name="Ng V."/>
            <person name="Clum A."/>
            <person name="Steindorff A."/>
            <person name="Ohm R."/>
            <person name="Martin F."/>
            <person name="Silar P."/>
            <person name="Natvig D."/>
            <person name="Lalanne C."/>
            <person name="Gautier V."/>
            <person name="Ament-Velasquez S.L."/>
            <person name="Kruys A."/>
            <person name="Hutchinson M.I."/>
            <person name="Powell A.J."/>
            <person name="Barry K."/>
            <person name="Miller A.N."/>
            <person name="Grigoriev I.V."/>
            <person name="Debuchy R."/>
            <person name="Gladieux P."/>
            <person name="Thoren M.H."/>
            <person name="Johannesson H."/>
        </authorList>
    </citation>
    <scope>NUCLEOTIDE SEQUENCE</scope>
    <source>
        <strain evidence="3">PSN324</strain>
    </source>
</reference>
<feature type="compositionally biased region" description="Basic and acidic residues" evidence="1">
    <location>
        <begin position="169"/>
        <end position="230"/>
    </location>
</feature>
<dbReference type="InterPro" id="IPR051964">
    <property type="entry name" value="Chaperone_stress_response"/>
</dbReference>
<proteinExistence type="predicted"/>
<evidence type="ECO:0000259" key="2">
    <source>
        <dbReference type="PROSITE" id="PS50076"/>
    </source>
</evidence>
<organism evidence="3 4">
    <name type="scientific">Cladorrhinum samala</name>
    <dbReference type="NCBI Taxonomy" id="585594"/>
    <lineage>
        <taxon>Eukaryota</taxon>
        <taxon>Fungi</taxon>
        <taxon>Dikarya</taxon>
        <taxon>Ascomycota</taxon>
        <taxon>Pezizomycotina</taxon>
        <taxon>Sordariomycetes</taxon>
        <taxon>Sordariomycetidae</taxon>
        <taxon>Sordariales</taxon>
        <taxon>Podosporaceae</taxon>
        <taxon>Cladorrhinum</taxon>
    </lineage>
</organism>
<dbReference type="AlphaFoldDB" id="A0AAV9HBQ5"/>
<accession>A0AAV9HBQ5</accession>
<evidence type="ECO:0000256" key="1">
    <source>
        <dbReference type="SAM" id="MobiDB-lite"/>
    </source>
</evidence>
<dbReference type="SMART" id="SM00271">
    <property type="entry name" value="DnaJ"/>
    <property type="match status" value="1"/>
</dbReference>
<dbReference type="PANTHER" id="PTHR44029:SF1">
    <property type="entry name" value="DNAJ HOMOLOG SUBFAMILY C MEMBER 21"/>
    <property type="match status" value="1"/>
</dbReference>
<feature type="region of interest" description="Disordered" evidence="1">
    <location>
        <begin position="114"/>
        <end position="498"/>
    </location>
</feature>
<dbReference type="EMBL" id="MU865209">
    <property type="protein sequence ID" value="KAK4456486.1"/>
    <property type="molecule type" value="Genomic_DNA"/>
</dbReference>
<dbReference type="GO" id="GO:0005737">
    <property type="term" value="C:cytoplasm"/>
    <property type="evidence" value="ECO:0007669"/>
    <property type="project" value="TreeGrafter"/>
</dbReference>
<protein>
    <recommendedName>
        <fullName evidence="2">J domain-containing protein</fullName>
    </recommendedName>
</protein>
<dbReference type="InterPro" id="IPR018253">
    <property type="entry name" value="DnaJ_domain_CS"/>
</dbReference>
<keyword evidence="4" id="KW-1185">Reference proteome</keyword>
<evidence type="ECO:0000313" key="4">
    <source>
        <dbReference type="Proteomes" id="UP001321749"/>
    </source>
</evidence>
<reference evidence="3" key="1">
    <citation type="journal article" date="2023" name="Mol. Phylogenet. Evol.">
        <title>Genome-scale phylogeny and comparative genomics of the fungal order Sordariales.</title>
        <authorList>
            <person name="Hensen N."/>
            <person name="Bonometti L."/>
            <person name="Westerberg I."/>
            <person name="Brannstrom I.O."/>
            <person name="Guillou S."/>
            <person name="Cros-Aarteil S."/>
            <person name="Calhoun S."/>
            <person name="Haridas S."/>
            <person name="Kuo A."/>
            <person name="Mondo S."/>
            <person name="Pangilinan J."/>
            <person name="Riley R."/>
            <person name="LaButti K."/>
            <person name="Andreopoulos B."/>
            <person name="Lipzen A."/>
            <person name="Chen C."/>
            <person name="Yan M."/>
            <person name="Daum C."/>
            <person name="Ng V."/>
            <person name="Clum A."/>
            <person name="Steindorff A."/>
            <person name="Ohm R.A."/>
            <person name="Martin F."/>
            <person name="Silar P."/>
            <person name="Natvig D.O."/>
            <person name="Lalanne C."/>
            <person name="Gautier V."/>
            <person name="Ament-Velasquez S.L."/>
            <person name="Kruys A."/>
            <person name="Hutchinson M.I."/>
            <person name="Powell A.J."/>
            <person name="Barry K."/>
            <person name="Miller A.N."/>
            <person name="Grigoriev I.V."/>
            <person name="Debuchy R."/>
            <person name="Gladieux P."/>
            <person name="Hiltunen Thoren M."/>
            <person name="Johannesson H."/>
        </authorList>
    </citation>
    <scope>NUCLEOTIDE SEQUENCE</scope>
    <source>
        <strain evidence="3">PSN324</strain>
    </source>
</reference>
<evidence type="ECO:0000313" key="3">
    <source>
        <dbReference type="EMBL" id="KAK4456486.1"/>
    </source>
</evidence>
<dbReference type="PRINTS" id="PR00625">
    <property type="entry name" value="JDOMAIN"/>
</dbReference>
<gene>
    <name evidence="3" type="ORF">QBC42DRAFT_59544</name>
</gene>
<sequence>MSSLPPDPWKALGVERNADKAEVRAAYKKLVLKCHPDKVQDATLKAQKQEEFQKVQQAWELLNNDAERAKYEAQLLKLATAKSQDATMKNSANTSVPRSSPANYYNVNIRTAEPTSSKYKNGYSSSSGKMYANTSPHTRSNEEVPSPRTYVYEEADIKTARRAASYDKVGSKRDEERREKEDRRRRKEEEELRKLKEEKEKERQREKERLAEKERKKMEKERRRESEEKRRQHTKTSAYVEPYTETNVFQEEPWVEDEEYVSRSKKERSSSSKKHDDLRDRQRERERAEREREKSATRRPKSPERKHLEALKYIKQAGGSAPQTVPAFWKSETPPDSFLGIPAVPTPPPVDLMEEESIMRSAKKAAAARRPSHDASKPHESRGSKEKLVYELLEVPGTGTRSIPIHHKSGYSKAAPESSPPRMNRSNTSPHEASFDRAPPPLSRHQTWAAGTGERRGAEFDDYYASDEDRERRHRERRSSRRNRSPPAGTIHYKIVDGTKSAKVDRHFSYGESANATRRHTDEALDGVYTSSSYGTSPYKFKVKQARHYGPEDVTYSTYEQPASYNYDNYAVPA</sequence>
<feature type="domain" description="J" evidence="2">
    <location>
        <begin position="7"/>
        <end position="75"/>
    </location>
</feature>
<feature type="compositionally biased region" description="Basic and acidic residues" evidence="1">
    <location>
        <begin position="260"/>
        <end position="312"/>
    </location>
</feature>
<dbReference type="CDD" id="cd06257">
    <property type="entry name" value="DnaJ"/>
    <property type="match status" value="1"/>
</dbReference>